<gene>
    <name evidence="4" type="ORF">BCF44_103259</name>
</gene>
<evidence type="ECO:0000256" key="1">
    <source>
        <dbReference type="ARBA" id="ARBA00022679"/>
    </source>
</evidence>
<dbReference type="PROSITE" id="PS51186">
    <property type="entry name" value="GNAT"/>
    <property type="match status" value="1"/>
</dbReference>
<dbReference type="Pfam" id="PF00583">
    <property type="entry name" value="Acetyltransf_1"/>
    <property type="match status" value="1"/>
</dbReference>
<dbReference type="PANTHER" id="PTHR10545">
    <property type="entry name" value="DIAMINE N-ACETYLTRANSFERASE"/>
    <property type="match status" value="1"/>
</dbReference>
<organism evidence="4 5">
    <name type="scientific">Kutzneria buriramensis</name>
    <dbReference type="NCBI Taxonomy" id="1045776"/>
    <lineage>
        <taxon>Bacteria</taxon>
        <taxon>Bacillati</taxon>
        <taxon>Actinomycetota</taxon>
        <taxon>Actinomycetes</taxon>
        <taxon>Pseudonocardiales</taxon>
        <taxon>Pseudonocardiaceae</taxon>
        <taxon>Kutzneria</taxon>
    </lineage>
</organism>
<dbReference type="InterPro" id="IPR000182">
    <property type="entry name" value="GNAT_dom"/>
</dbReference>
<keyword evidence="5" id="KW-1185">Reference proteome</keyword>
<keyword evidence="2" id="KW-0012">Acyltransferase</keyword>
<comment type="caution">
    <text evidence="4">The sequence shown here is derived from an EMBL/GenBank/DDBJ whole genome shotgun (WGS) entry which is preliminary data.</text>
</comment>
<protein>
    <submittedName>
        <fullName evidence="4">Acetyltransferase (GNAT) family protein</fullName>
    </submittedName>
</protein>
<dbReference type="AlphaFoldDB" id="A0A3E0HZR4"/>
<accession>A0A3E0HZR4</accession>
<evidence type="ECO:0000256" key="2">
    <source>
        <dbReference type="ARBA" id="ARBA00023315"/>
    </source>
</evidence>
<dbReference type="PANTHER" id="PTHR10545:SF42">
    <property type="entry name" value="ACETYLTRANSFERASE"/>
    <property type="match status" value="1"/>
</dbReference>
<dbReference type="SUPFAM" id="SSF55729">
    <property type="entry name" value="Acyl-CoA N-acyltransferases (Nat)"/>
    <property type="match status" value="1"/>
</dbReference>
<sequence length="158" mass="18282">MVEISPLVASDRVEWETLTRAFKDHFNAPEPDDAYDRVWGRLLAATEIHGIAARIDGRMVGIAHYYFHVGVWRSTALYLADLFVDKDIRRHGVGRQLLDWLARHAADQGAGRFYWNTPESDPISRPFYDKVSKYVEMVMYSYPVKREPAIDEGRGPRR</sequence>
<evidence type="ECO:0000313" key="4">
    <source>
        <dbReference type="EMBL" id="REH51810.1"/>
    </source>
</evidence>
<dbReference type="Gene3D" id="3.40.630.30">
    <property type="match status" value="1"/>
</dbReference>
<dbReference type="InterPro" id="IPR016181">
    <property type="entry name" value="Acyl_CoA_acyltransferase"/>
</dbReference>
<reference evidence="4 5" key="1">
    <citation type="submission" date="2018-08" db="EMBL/GenBank/DDBJ databases">
        <title>Genomic Encyclopedia of Archaeal and Bacterial Type Strains, Phase II (KMG-II): from individual species to whole genera.</title>
        <authorList>
            <person name="Goeker M."/>
        </authorList>
    </citation>
    <scope>NUCLEOTIDE SEQUENCE [LARGE SCALE GENOMIC DNA]</scope>
    <source>
        <strain evidence="4 5">DSM 45791</strain>
    </source>
</reference>
<evidence type="ECO:0000313" key="5">
    <source>
        <dbReference type="Proteomes" id="UP000256269"/>
    </source>
</evidence>
<proteinExistence type="predicted"/>
<dbReference type="GO" id="GO:0008080">
    <property type="term" value="F:N-acetyltransferase activity"/>
    <property type="evidence" value="ECO:0007669"/>
    <property type="project" value="TreeGrafter"/>
</dbReference>
<feature type="domain" description="N-acetyltransferase" evidence="3">
    <location>
        <begin position="2"/>
        <end position="147"/>
    </location>
</feature>
<dbReference type="RefSeq" id="WP_116173850.1">
    <property type="nucleotide sequence ID" value="NZ_CP144375.1"/>
</dbReference>
<dbReference type="OrthoDB" id="9805924at2"/>
<dbReference type="CDD" id="cd04301">
    <property type="entry name" value="NAT_SF"/>
    <property type="match status" value="1"/>
</dbReference>
<dbReference type="InterPro" id="IPR051016">
    <property type="entry name" value="Diverse_Substrate_AcTransf"/>
</dbReference>
<evidence type="ECO:0000259" key="3">
    <source>
        <dbReference type="PROSITE" id="PS51186"/>
    </source>
</evidence>
<dbReference type="Proteomes" id="UP000256269">
    <property type="component" value="Unassembled WGS sequence"/>
</dbReference>
<keyword evidence="1 4" id="KW-0808">Transferase</keyword>
<name>A0A3E0HZR4_9PSEU</name>
<dbReference type="EMBL" id="QUNO01000003">
    <property type="protein sequence ID" value="REH51810.1"/>
    <property type="molecule type" value="Genomic_DNA"/>
</dbReference>